<proteinExistence type="predicted"/>
<name>A0AAN5CQJ5_9BILA</name>
<protein>
    <submittedName>
        <fullName evidence="1">Uncharacterized protein</fullName>
    </submittedName>
</protein>
<dbReference type="Proteomes" id="UP001328107">
    <property type="component" value="Unassembled WGS sequence"/>
</dbReference>
<evidence type="ECO:0000313" key="1">
    <source>
        <dbReference type="EMBL" id="GMR48828.1"/>
    </source>
</evidence>
<feature type="non-terminal residue" evidence="1">
    <location>
        <position position="197"/>
    </location>
</feature>
<evidence type="ECO:0000313" key="2">
    <source>
        <dbReference type="Proteomes" id="UP001328107"/>
    </source>
</evidence>
<keyword evidence="2" id="KW-1185">Reference proteome</keyword>
<reference evidence="2" key="1">
    <citation type="submission" date="2022-10" db="EMBL/GenBank/DDBJ databases">
        <title>Genome assembly of Pristionchus species.</title>
        <authorList>
            <person name="Yoshida K."/>
            <person name="Sommer R.J."/>
        </authorList>
    </citation>
    <scope>NUCLEOTIDE SEQUENCE [LARGE SCALE GENOMIC DNA]</scope>
    <source>
        <strain evidence="2">RS5460</strain>
    </source>
</reference>
<comment type="caution">
    <text evidence="1">The sequence shown here is derived from an EMBL/GenBank/DDBJ whole genome shotgun (WGS) entry which is preliminary data.</text>
</comment>
<dbReference type="EMBL" id="BTRK01000004">
    <property type="protein sequence ID" value="GMR48828.1"/>
    <property type="molecule type" value="Genomic_DNA"/>
</dbReference>
<accession>A0AAN5CQJ5</accession>
<sequence length="197" mass="21434">PSSSSSSVRGGDTGTICALLDHLDLSSLQQTVVHRNRIVATIRVGELDVRESLGMASELVTLDGHSSHRSTSVEVRLQFDCSTAVVHISDVDRAGVSLGLLLRCESDHGSSPFVVLRLVHPALDPLNLLQCLLFCCDLVHFALKLLLGGHFSSRRVVDGAHLEREEETRDMLGDRKEASSQRRASPICLLKAVEGYL</sequence>
<dbReference type="AlphaFoldDB" id="A0AAN5CQJ5"/>
<feature type="non-terminal residue" evidence="1">
    <location>
        <position position="1"/>
    </location>
</feature>
<organism evidence="1 2">
    <name type="scientific">Pristionchus mayeri</name>
    <dbReference type="NCBI Taxonomy" id="1317129"/>
    <lineage>
        <taxon>Eukaryota</taxon>
        <taxon>Metazoa</taxon>
        <taxon>Ecdysozoa</taxon>
        <taxon>Nematoda</taxon>
        <taxon>Chromadorea</taxon>
        <taxon>Rhabditida</taxon>
        <taxon>Rhabditina</taxon>
        <taxon>Diplogasteromorpha</taxon>
        <taxon>Diplogasteroidea</taxon>
        <taxon>Neodiplogasteridae</taxon>
        <taxon>Pristionchus</taxon>
    </lineage>
</organism>
<gene>
    <name evidence="1" type="ORF">PMAYCL1PPCAC_19023</name>
</gene>